<accession>A0A8X6T1D7</accession>
<comment type="caution">
    <text evidence="1">The sequence shown here is derived from an EMBL/GenBank/DDBJ whole genome shotgun (WGS) entry which is preliminary data.</text>
</comment>
<sequence length="166" mass="18688">MYKPRPTTVLHHYSFSQKVAVGRADLICVIVSHAHLFVWFVRVFDNVSIESRFVLCMTLNSKDYFTQTMVCYGLSINSSTKPSSTIFFLLAEGEHNGGGQGPPISLPLPKTSREDLRLDGYLKYPYAVKTLYIYKHPCLLRDSNPTPTAQQSASLTTILDGRLLRV</sequence>
<organism evidence="1 2">
    <name type="scientific">Trichonephila clavipes</name>
    <name type="common">Golden silk orbweaver</name>
    <name type="synonym">Nephila clavipes</name>
    <dbReference type="NCBI Taxonomy" id="2585209"/>
    <lineage>
        <taxon>Eukaryota</taxon>
        <taxon>Metazoa</taxon>
        <taxon>Ecdysozoa</taxon>
        <taxon>Arthropoda</taxon>
        <taxon>Chelicerata</taxon>
        <taxon>Arachnida</taxon>
        <taxon>Araneae</taxon>
        <taxon>Araneomorphae</taxon>
        <taxon>Entelegynae</taxon>
        <taxon>Araneoidea</taxon>
        <taxon>Nephilidae</taxon>
        <taxon>Trichonephila</taxon>
    </lineage>
</organism>
<dbReference type="Proteomes" id="UP000887159">
    <property type="component" value="Unassembled WGS sequence"/>
</dbReference>
<reference evidence="1" key="1">
    <citation type="submission" date="2020-08" db="EMBL/GenBank/DDBJ databases">
        <title>Multicomponent nature underlies the extraordinary mechanical properties of spider dragline silk.</title>
        <authorList>
            <person name="Kono N."/>
            <person name="Nakamura H."/>
            <person name="Mori M."/>
            <person name="Yoshida Y."/>
            <person name="Ohtoshi R."/>
            <person name="Malay A.D."/>
            <person name="Moran D.A.P."/>
            <person name="Tomita M."/>
            <person name="Numata K."/>
            <person name="Arakawa K."/>
        </authorList>
    </citation>
    <scope>NUCLEOTIDE SEQUENCE</scope>
</reference>
<proteinExistence type="predicted"/>
<gene>
    <name evidence="1" type="primary">NCL1_47415</name>
    <name evidence="1" type="ORF">TNCV_2787201</name>
</gene>
<protein>
    <submittedName>
        <fullName evidence="1">Uncharacterized protein</fullName>
    </submittedName>
</protein>
<evidence type="ECO:0000313" key="1">
    <source>
        <dbReference type="EMBL" id="GFY16593.1"/>
    </source>
</evidence>
<keyword evidence="2" id="KW-1185">Reference proteome</keyword>
<dbReference type="EMBL" id="BMAU01021340">
    <property type="protein sequence ID" value="GFY16593.1"/>
    <property type="molecule type" value="Genomic_DNA"/>
</dbReference>
<name>A0A8X6T1D7_TRICX</name>
<evidence type="ECO:0000313" key="2">
    <source>
        <dbReference type="Proteomes" id="UP000887159"/>
    </source>
</evidence>
<dbReference type="AlphaFoldDB" id="A0A8X6T1D7"/>